<dbReference type="GO" id="GO:0016094">
    <property type="term" value="P:polyprenol biosynthetic process"/>
    <property type="evidence" value="ECO:0007669"/>
    <property type="project" value="TreeGrafter"/>
</dbReference>
<evidence type="ECO:0000256" key="1">
    <source>
        <dbReference type="ARBA" id="ARBA00001946"/>
    </source>
</evidence>
<dbReference type="GO" id="GO:0005829">
    <property type="term" value="C:cytosol"/>
    <property type="evidence" value="ECO:0007669"/>
    <property type="project" value="TreeGrafter"/>
</dbReference>
<evidence type="ECO:0000313" key="3">
    <source>
        <dbReference type="EMBL" id="SVA87043.1"/>
    </source>
</evidence>
<sequence>MSKSLREQILEEEIFPNHIAIIMDGNGRWAKARNLPRVSGHSEGINSVREIVRICGEIGISYLTLYTFSSENWARPKIEVSAIMKLLLGTIRKEINNLHQNNVRLSSIGNLQDLPSESRRGIIEGMEKTKNNTGLNLILALSYGSRQELLMAVKRIAVKIESGKLKSKYISEDILSQELYTSNIPDPDLLIRTGGENRISNFLLWQLAYTELFMTNMF</sequence>
<evidence type="ECO:0000256" key="2">
    <source>
        <dbReference type="ARBA" id="ARBA00022679"/>
    </source>
</evidence>
<dbReference type="AlphaFoldDB" id="A0A381ZE50"/>
<dbReference type="GO" id="GO:0008834">
    <property type="term" value="F:ditrans,polycis-undecaprenyl-diphosphate synthase [(2E,6E)-farnesyl-diphosphate specific] activity"/>
    <property type="evidence" value="ECO:0007669"/>
    <property type="project" value="TreeGrafter"/>
</dbReference>
<dbReference type="HAMAP" id="MF_01139">
    <property type="entry name" value="ISPT"/>
    <property type="match status" value="1"/>
</dbReference>
<organism evidence="3">
    <name type="scientific">marine metagenome</name>
    <dbReference type="NCBI Taxonomy" id="408172"/>
    <lineage>
        <taxon>unclassified sequences</taxon>
        <taxon>metagenomes</taxon>
        <taxon>ecological metagenomes</taxon>
    </lineage>
</organism>
<name>A0A381ZE50_9ZZZZ</name>
<dbReference type="InterPro" id="IPR001441">
    <property type="entry name" value="UPP_synth-like"/>
</dbReference>
<dbReference type="Gene3D" id="3.40.1180.10">
    <property type="entry name" value="Decaprenyl diphosphate synthase-like"/>
    <property type="match status" value="1"/>
</dbReference>
<dbReference type="PROSITE" id="PS01066">
    <property type="entry name" value="UPP_SYNTHASE"/>
    <property type="match status" value="1"/>
</dbReference>
<reference evidence="3" key="1">
    <citation type="submission" date="2018-05" db="EMBL/GenBank/DDBJ databases">
        <authorList>
            <person name="Lanie J.A."/>
            <person name="Ng W.-L."/>
            <person name="Kazmierczak K.M."/>
            <person name="Andrzejewski T.M."/>
            <person name="Davidsen T.M."/>
            <person name="Wayne K.J."/>
            <person name="Tettelin H."/>
            <person name="Glass J.I."/>
            <person name="Rusch D."/>
            <person name="Podicherti R."/>
            <person name="Tsui H.-C.T."/>
            <person name="Winkler M.E."/>
        </authorList>
    </citation>
    <scope>NUCLEOTIDE SEQUENCE</scope>
</reference>
<feature type="non-terminal residue" evidence="3">
    <location>
        <position position="218"/>
    </location>
</feature>
<accession>A0A381ZE50</accession>
<dbReference type="InterPro" id="IPR036424">
    <property type="entry name" value="UPP_synth-like_sf"/>
</dbReference>
<gene>
    <name evidence="3" type="ORF">METZ01_LOCUS139897</name>
</gene>
<dbReference type="SUPFAM" id="SSF64005">
    <property type="entry name" value="Undecaprenyl diphosphate synthase"/>
    <property type="match status" value="1"/>
</dbReference>
<dbReference type="InterPro" id="IPR018520">
    <property type="entry name" value="UPP_synth-like_CS"/>
</dbReference>
<protein>
    <recommendedName>
        <fullName evidence="4">Alkyl transferase</fullName>
    </recommendedName>
</protein>
<proteinExistence type="inferred from homology"/>
<dbReference type="CDD" id="cd00475">
    <property type="entry name" value="Cis_IPPS"/>
    <property type="match status" value="1"/>
</dbReference>
<keyword evidence="2" id="KW-0808">Transferase</keyword>
<dbReference type="PANTHER" id="PTHR10291:SF0">
    <property type="entry name" value="DEHYDRODOLICHYL DIPHOSPHATE SYNTHASE 2"/>
    <property type="match status" value="1"/>
</dbReference>
<dbReference type="PANTHER" id="PTHR10291">
    <property type="entry name" value="DEHYDRODOLICHYL DIPHOSPHATE SYNTHASE FAMILY MEMBER"/>
    <property type="match status" value="1"/>
</dbReference>
<dbReference type="NCBIfam" id="TIGR00055">
    <property type="entry name" value="uppS"/>
    <property type="match status" value="1"/>
</dbReference>
<dbReference type="EMBL" id="UINC01020818">
    <property type="protein sequence ID" value="SVA87043.1"/>
    <property type="molecule type" value="Genomic_DNA"/>
</dbReference>
<dbReference type="Pfam" id="PF01255">
    <property type="entry name" value="Prenyltransf"/>
    <property type="match status" value="1"/>
</dbReference>
<dbReference type="FunFam" id="3.40.1180.10:FF:000001">
    <property type="entry name" value="(2E,6E)-farnesyl-diphosphate-specific ditrans,polycis-undecaprenyl-diphosphate synthase"/>
    <property type="match status" value="1"/>
</dbReference>
<dbReference type="GO" id="GO:0000287">
    <property type="term" value="F:magnesium ion binding"/>
    <property type="evidence" value="ECO:0007669"/>
    <property type="project" value="TreeGrafter"/>
</dbReference>
<comment type="cofactor">
    <cofactor evidence="1">
        <name>Mg(2+)</name>
        <dbReference type="ChEBI" id="CHEBI:18420"/>
    </cofactor>
</comment>
<evidence type="ECO:0008006" key="4">
    <source>
        <dbReference type="Google" id="ProtNLM"/>
    </source>
</evidence>